<dbReference type="InterPro" id="IPR036565">
    <property type="entry name" value="Mur-like_cat_sf"/>
</dbReference>
<comment type="pathway">
    <text evidence="7 8">Cell wall biogenesis; peptidoglycan biosynthesis.</text>
</comment>
<keyword evidence="7" id="KW-0547">Nucleotide-binding</keyword>
<feature type="modified residue" description="N6-carboxylysine" evidence="7">
    <location>
        <position position="220"/>
    </location>
</feature>
<dbReference type="InterPro" id="IPR004101">
    <property type="entry name" value="Mur_ligase_C"/>
</dbReference>
<feature type="binding site" evidence="7">
    <location>
        <begin position="153"/>
        <end position="154"/>
    </location>
    <ligand>
        <name>UDP-N-acetyl-alpha-D-muramoyl-L-alanyl-D-glutamate</name>
        <dbReference type="ChEBI" id="CHEBI:83900"/>
    </ligand>
</feature>
<dbReference type="AlphaFoldDB" id="A0A939GJZ6"/>
<dbReference type="GO" id="GO:0005737">
    <property type="term" value="C:cytoplasm"/>
    <property type="evidence" value="ECO:0007669"/>
    <property type="project" value="UniProtKB-SubCell"/>
</dbReference>
<evidence type="ECO:0000259" key="11">
    <source>
        <dbReference type="Pfam" id="PF08245"/>
    </source>
</evidence>
<protein>
    <recommendedName>
        <fullName evidence="7">UDP-N-acetylmuramoyl-L-alanyl-D-glutamate--2,6-diaminopimelate ligase</fullName>
        <ecNumber evidence="7">6.3.2.13</ecNumber>
    </recommendedName>
    <alternativeName>
        <fullName evidence="7">Meso-A2pm-adding enzyme</fullName>
    </alternativeName>
    <alternativeName>
        <fullName evidence="7">Meso-diaminopimelate-adding enzyme</fullName>
    </alternativeName>
    <alternativeName>
        <fullName evidence="7">UDP-MurNAc-L-Ala-D-Glu:meso-diaminopimelate ligase</fullName>
    </alternativeName>
    <alternativeName>
        <fullName evidence="7">UDP-MurNAc-tripeptide synthetase</fullName>
    </alternativeName>
    <alternativeName>
        <fullName evidence="7">UDP-N-acetylmuramyl-tripeptide synthetase</fullName>
    </alternativeName>
</protein>
<dbReference type="GO" id="GO:0051301">
    <property type="term" value="P:cell division"/>
    <property type="evidence" value="ECO:0007669"/>
    <property type="project" value="UniProtKB-KW"/>
</dbReference>
<dbReference type="PANTHER" id="PTHR23135:SF4">
    <property type="entry name" value="UDP-N-ACETYLMURAMOYL-L-ALANYL-D-GLUTAMATE--2,6-DIAMINOPIMELATE LIGASE MURE HOMOLOG, CHLOROPLASTIC"/>
    <property type="match status" value="1"/>
</dbReference>
<keyword evidence="2 7" id="KW-0132">Cell division</keyword>
<feature type="short sequence motif" description="Meso-diaminopimelate recognition motif" evidence="7">
    <location>
        <begin position="407"/>
        <end position="410"/>
    </location>
</feature>
<evidence type="ECO:0000259" key="9">
    <source>
        <dbReference type="Pfam" id="PF01225"/>
    </source>
</evidence>
<comment type="caution">
    <text evidence="7">Lacks conserved residue(s) required for the propagation of feature annotation.</text>
</comment>
<comment type="PTM">
    <text evidence="7">Carboxylation is probably crucial for Mg(2+) binding and, consequently, for the gamma-phosphate positioning of ATP.</text>
</comment>
<evidence type="ECO:0000256" key="7">
    <source>
        <dbReference type="HAMAP-Rule" id="MF_00208"/>
    </source>
</evidence>
<comment type="caution">
    <text evidence="12">The sequence shown here is derived from an EMBL/GenBank/DDBJ whole genome shotgun (WGS) entry which is preliminary data.</text>
</comment>
<feature type="binding site" evidence="7">
    <location>
        <position position="464"/>
    </location>
    <ligand>
        <name>meso-2,6-diaminopimelate</name>
        <dbReference type="ChEBI" id="CHEBI:57791"/>
    </ligand>
</feature>
<keyword evidence="5 7" id="KW-0131">Cell cycle</keyword>
<dbReference type="Pfam" id="PF02875">
    <property type="entry name" value="Mur_ligase_C"/>
    <property type="match status" value="1"/>
</dbReference>
<feature type="binding site" evidence="7">
    <location>
        <begin position="407"/>
        <end position="410"/>
    </location>
    <ligand>
        <name>meso-2,6-diaminopimelate</name>
        <dbReference type="ChEBI" id="CHEBI:57791"/>
    </ligand>
</feature>
<keyword evidence="7" id="KW-0460">Magnesium</keyword>
<feature type="binding site" evidence="7">
    <location>
        <position position="30"/>
    </location>
    <ligand>
        <name>UDP-N-acetyl-alpha-D-muramoyl-L-alanyl-D-glutamate</name>
        <dbReference type="ChEBI" id="CHEBI:83900"/>
    </ligand>
</feature>
<dbReference type="InterPro" id="IPR036615">
    <property type="entry name" value="Mur_ligase_C_dom_sf"/>
</dbReference>
<feature type="binding site" evidence="7">
    <location>
        <position position="188"/>
    </location>
    <ligand>
        <name>UDP-N-acetyl-alpha-D-muramoyl-L-alanyl-D-glutamate</name>
        <dbReference type="ChEBI" id="CHEBI:83900"/>
    </ligand>
</feature>
<dbReference type="EMBL" id="JAFMYV010000008">
    <property type="protein sequence ID" value="MBO0938190.1"/>
    <property type="molecule type" value="Genomic_DNA"/>
</dbReference>
<dbReference type="EC" id="6.3.2.13" evidence="7"/>
<dbReference type="InterPro" id="IPR005761">
    <property type="entry name" value="UDP-N-AcMur-Glu-dNH2Pim_ligase"/>
</dbReference>
<dbReference type="Gene3D" id="3.40.1390.10">
    <property type="entry name" value="MurE/MurF, N-terminal domain"/>
    <property type="match status" value="1"/>
</dbReference>
<keyword evidence="6 7" id="KW-0961">Cell wall biogenesis/degradation</keyword>
<evidence type="ECO:0000313" key="13">
    <source>
        <dbReference type="Proteomes" id="UP000664034"/>
    </source>
</evidence>
<evidence type="ECO:0000256" key="2">
    <source>
        <dbReference type="ARBA" id="ARBA00022618"/>
    </source>
</evidence>
<evidence type="ECO:0000256" key="3">
    <source>
        <dbReference type="ARBA" id="ARBA00022960"/>
    </source>
</evidence>
<evidence type="ECO:0000256" key="6">
    <source>
        <dbReference type="ARBA" id="ARBA00023316"/>
    </source>
</evidence>
<organism evidence="12 13">
    <name type="scientific">Fibrella rubiginis</name>
    <dbReference type="NCBI Taxonomy" id="2817060"/>
    <lineage>
        <taxon>Bacteria</taxon>
        <taxon>Pseudomonadati</taxon>
        <taxon>Bacteroidota</taxon>
        <taxon>Cytophagia</taxon>
        <taxon>Cytophagales</taxon>
        <taxon>Spirosomataceae</taxon>
        <taxon>Fibrella</taxon>
    </lineage>
</organism>
<reference evidence="12" key="1">
    <citation type="submission" date="2021-03" db="EMBL/GenBank/DDBJ databases">
        <title>Fibrella sp. HMF5335 genome sequencing and assembly.</title>
        <authorList>
            <person name="Kang H."/>
            <person name="Kim H."/>
            <person name="Bae S."/>
            <person name="Joh K."/>
        </authorList>
    </citation>
    <scope>NUCLEOTIDE SEQUENCE</scope>
    <source>
        <strain evidence="12">HMF5335</strain>
    </source>
</reference>
<evidence type="ECO:0000313" key="12">
    <source>
        <dbReference type="EMBL" id="MBO0938190.1"/>
    </source>
</evidence>
<evidence type="ECO:0000256" key="5">
    <source>
        <dbReference type="ARBA" id="ARBA00023306"/>
    </source>
</evidence>
<keyword evidence="7" id="KW-0963">Cytoplasm</keyword>
<dbReference type="InterPro" id="IPR013221">
    <property type="entry name" value="Mur_ligase_cen"/>
</dbReference>
<evidence type="ECO:0000259" key="10">
    <source>
        <dbReference type="Pfam" id="PF02875"/>
    </source>
</evidence>
<comment type="catalytic activity">
    <reaction evidence="7">
        <text>UDP-N-acetyl-alpha-D-muramoyl-L-alanyl-D-glutamate + meso-2,6-diaminopimelate + ATP = UDP-N-acetyl-alpha-D-muramoyl-L-alanyl-gamma-D-glutamyl-meso-2,6-diaminopimelate + ADP + phosphate + H(+)</text>
        <dbReference type="Rhea" id="RHEA:23676"/>
        <dbReference type="ChEBI" id="CHEBI:15378"/>
        <dbReference type="ChEBI" id="CHEBI:30616"/>
        <dbReference type="ChEBI" id="CHEBI:43474"/>
        <dbReference type="ChEBI" id="CHEBI:57791"/>
        <dbReference type="ChEBI" id="CHEBI:83900"/>
        <dbReference type="ChEBI" id="CHEBI:83905"/>
        <dbReference type="ChEBI" id="CHEBI:456216"/>
        <dbReference type="EC" id="6.3.2.13"/>
    </reaction>
</comment>
<evidence type="ECO:0000256" key="4">
    <source>
        <dbReference type="ARBA" id="ARBA00022984"/>
    </source>
</evidence>
<dbReference type="Gene3D" id="3.40.1190.10">
    <property type="entry name" value="Mur-like, catalytic domain"/>
    <property type="match status" value="1"/>
</dbReference>
<keyword evidence="4 7" id="KW-0573">Peptidoglycan synthesis</keyword>
<accession>A0A939GJZ6</accession>
<gene>
    <name evidence="7" type="primary">murE</name>
    <name evidence="12" type="ORF">J2I47_16680</name>
</gene>
<feature type="binding site" evidence="7">
    <location>
        <position position="180"/>
    </location>
    <ligand>
        <name>UDP-N-acetyl-alpha-D-muramoyl-L-alanyl-D-glutamate</name>
        <dbReference type="ChEBI" id="CHEBI:83900"/>
    </ligand>
</feature>
<dbReference type="GO" id="GO:0008360">
    <property type="term" value="P:regulation of cell shape"/>
    <property type="evidence" value="ECO:0007669"/>
    <property type="project" value="UniProtKB-KW"/>
</dbReference>
<dbReference type="Gene3D" id="3.90.190.20">
    <property type="entry name" value="Mur ligase, C-terminal domain"/>
    <property type="match status" value="1"/>
</dbReference>
<dbReference type="NCBIfam" id="NF001126">
    <property type="entry name" value="PRK00139.1-4"/>
    <property type="match status" value="1"/>
</dbReference>
<feature type="binding site" evidence="7">
    <location>
        <position position="460"/>
    </location>
    <ligand>
        <name>meso-2,6-diaminopimelate</name>
        <dbReference type="ChEBI" id="CHEBI:57791"/>
    </ligand>
</feature>
<dbReference type="GO" id="GO:0009252">
    <property type="term" value="P:peptidoglycan biosynthetic process"/>
    <property type="evidence" value="ECO:0007669"/>
    <property type="project" value="UniProtKB-UniRule"/>
</dbReference>
<proteinExistence type="inferred from homology"/>
<dbReference type="Proteomes" id="UP000664034">
    <property type="component" value="Unassembled WGS sequence"/>
</dbReference>
<name>A0A939GJZ6_9BACT</name>
<dbReference type="NCBIfam" id="TIGR01085">
    <property type="entry name" value="murE"/>
    <property type="match status" value="1"/>
</dbReference>
<evidence type="ECO:0000256" key="1">
    <source>
        <dbReference type="ARBA" id="ARBA00005898"/>
    </source>
</evidence>
<keyword evidence="7" id="KW-0067">ATP-binding</keyword>
<comment type="subcellular location">
    <subcellularLocation>
        <location evidence="7 8">Cytoplasm</location>
    </subcellularLocation>
</comment>
<dbReference type="PANTHER" id="PTHR23135">
    <property type="entry name" value="MUR LIGASE FAMILY MEMBER"/>
    <property type="match status" value="1"/>
</dbReference>
<dbReference type="SUPFAM" id="SSF53623">
    <property type="entry name" value="MurD-like peptide ligases, catalytic domain"/>
    <property type="match status" value="1"/>
</dbReference>
<keyword evidence="13" id="KW-1185">Reference proteome</keyword>
<dbReference type="GO" id="GO:0005524">
    <property type="term" value="F:ATP binding"/>
    <property type="evidence" value="ECO:0007669"/>
    <property type="project" value="UniProtKB-UniRule"/>
</dbReference>
<evidence type="ECO:0000256" key="8">
    <source>
        <dbReference type="RuleBase" id="RU004135"/>
    </source>
</evidence>
<dbReference type="GO" id="GO:0000287">
    <property type="term" value="F:magnesium ion binding"/>
    <property type="evidence" value="ECO:0007669"/>
    <property type="project" value="UniProtKB-UniRule"/>
</dbReference>
<comment type="function">
    <text evidence="7">Catalyzes the addition of meso-diaminopimelic acid to the nucleotide precursor UDP-N-acetylmuramoyl-L-alanyl-D-glutamate (UMAG) in the biosynthesis of bacterial cell-wall peptidoglycan.</text>
</comment>
<dbReference type="InterPro" id="IPR035911">
    <property type="entry name" value="MurE/MurF_N"/>
</dbReference>
<dbReference type="GO" id="GO:0008765">
    <property type="term" value="F:UDP-N-acetylmuramoylalanyl-D-glutamate-2,6-diaminopimelate ligase activity"/>
    <property type="evidence" value="ECO:0007669"/>
    <property type="project" value="UniProtKB-UniRule"/>
</dbReference>
<dbReference type="SUPFAM" id="SSF63418">
    <property type="entry name" value="MurE/MurF N-terminal domain"/>
    <property type="match status" value="1"/>
</dbReference>
<dbReference type="Pfam" id="PF01225">
    <property type="entry name" value="Mur_ligase"/>
    <property type="match status" value="1"/>
</dbReference>
<dbReference type="RefSeq" id="WP_207365722.1">
    <property type="nucleotide sequence ID" value="NZ_JAFMYV010000008.1"/>
</dbReference>
<dbReference type="HAMAP" id="MF_00208">
    <property type="entry name" value="MurE"/>
    <property type="match status" value="1"/>
</dbReference>
<feature type="binding site" evidence="7">
    <location>
        <begin position="111"/>
        <end position="117"/>
    </location>
    <ligand>
        <name>ATP</name>
        <dbReference type="ChEBI" id="CHEBI:30616"/>
    </ligand>
</feature>
<sequence>MLLSDLLYKVPLLATAGSMNAEVTHLTMDSRNVAPGTLFVAVRGTVVDGHSFIPKAIAQGATVILCEEMPAEAPADVTFVQVANAPRAMGFVAANFYGNPSKKIKLVGVTGTNGKTSVATLLFRLFRGLGYRCGLLSTVQNQIDDTVLPATHTTPDAISANELLVKMRQAGCTHVFMEVSSHAVVQERIAGLHFAGGIFTNITHDHLDFHGTFDNYIKAKKGFFDQLPRSAFALTNADDKRGAVMLQNTLARKESYSLQTLGTFKGKILSDGLFGLEMTIDDRQVWFKLIGRFNAYNLLAVYGAAVLLGEDEEEILTQLSAVTPPSGRFEQVISADKVVGIVDYAHTPDALQNVLETIQNLRQNNEEGYFPQIITVVGCGGNRDAAKRPIMAQIATKLSDRVILTSDNPRFEDPMTILEQMQAGVSPVNARKTRTIEERREAIRAAVALAKPHDIILVAGKGHETYQDIQGTKHDFDDRQVLREAFQNR</sequence>
<dbReference type="GO" id="GO:0071555">
    <property type="term" value="P:cell wall organization"/>
    <property type="evidence" value="ECO:0007669"/>
    <property type="project" value="UniProtKB-KW"/>
</dbReference>
<feature type="domain" description="Mur ligase N-terminal catalytic" evidence="9">
    <location>
        <begin position="22"/>
        <end position="97"/>
    </location>
</feature>
<feature type="domain" description="Mur ligase C-terminal" evidence="10">
    <location>
        <begin position="327"/>
        <end position="462"/>
    </location>
</feature>
<dbReference type="SUPFAM" id="SSF53244">
    <property type="entry name" value="MurD-like peptide ligases, peptide-binding domain"/>
    <property type="match status" value="1"/>
</dbReference>
<feature type="binding site" evidence="7">
    <location>
        <position position="383"/>
    </location>
    <ligand>
        <name>meso-2,6-diaminopimelate</name>
        <dbReference type="ChEBI" id="CHEBI:57791"/>
    </ligand>
</feature>
<keyword evidence="3 7" id="KW-0133">Cell shape</keyword>
<dbReference type="InterPro" id="IPR000713">
    <property type="entry name" value="Mur_ligase_N"/>
</dbReference>
<keyword evidence="7 12" id="KW-0436">Ligase</keyword>
<feature type="binding site" evidence="7">
    <location>
        <position position="186"/>
    </location>
    <ligand>
        <name>UDP-N-acetyl-alpha-D-muramoyl-L-alanyl-D-glutamate</name>
        <dbReference type="ChEBI" id="CHEBI:83900"/>
    </ligand>
</feature>
<comment type="cofactor">
    <cofactor evidence="7">
        <name>Mg(2+)</name>
        <dbReference type="ChEBI" id="CHEBI:18420"/>
    </cofactor>
</comment>
<dbReference type="Pfam" id="PF08245">
    <property type="entry name" value="Mur_ligase_M"/>
    <property type="match status" value="1"/>
</dbReference>
<comment type="similarity">
    <text evidence="1 7">Belongs to the MurCDEF family. MurE subfamily.</text>
</comment>
<feature type="domain" description="Mur ligase central" evidence="11">
    <location>
        <begin position="109"/>
        <end position="305"/>
    </location>
</feature>